<evidence type="ECO:0000313" key="3">
    <source>
        <dbReference type="EMBL" id="SDJ73694.1"/>
    </source>
</evidence>
<dbReference type="InterPro" id="IPR011990">
    <property type="entry name" value="TPR-like_helical_dom_sf"/>
</dbReference>
<feature type="domain" description="HTH cro/C1-type" evidence="2">
    <location>
        <begin position="7"/>
        <end position="60"/>
    </location>
</feature>
<reference evidence="4" key="1">
    <citation type="submission" date="2016-10" db="EMBL/GenBank/DDBJ databases">
        <authorList>
            <person name="Varghese N."/>
            <person name="Submissions S."/>
        </authorList>
    </citation>
    <scope>NUCLEOTIDE SEQUENCE [LARGE SCALE GENOMIC DNA]</scope>
    <source>
        <strain evidence="4">DSM 4771</strain>
    </source>
</reference>
<dbReference type="PROSITE" id="PS50943">
    <property type="entry name" value="HTH_CROC1"/>
    <property type="match status" value="1"/>
</dbReference>
<evidence type="ECO:0000259" key="2">
    <source>
        <dbReference type="PROSITE" id="PS50943"/>
    </source>
</evidence>
<dbReference type="Pfam" id="PF13181">
    <property type="entry name" value="TPR_8"/>
    <property type="match status" value="1"/>
</dbReference>
<dbReference type="SUPFAM" id="SSF48452">
    <property type="entry name" value="TPR-like"/>
    <property type="match status" value="2"/>
</dbReference>
<feature type="repeat" description="TPR" evidence="1">
    <location>
        <begin position="267"/>
        <end position="300"/>
    </location>
</feature>
<organism evidence="3 4">
    <name type="scientific">Salimicrobium halophilum</name>
    <dbReference type="NCBI Taxonomy" id="86666"/>
    <lineage>
        <taxon>Bacteria</taxon>
        <taxon>Bacillati</taxon>
        <taxon>Bacillota</taxon>
        <taxon>Bacilli</taxon>
        <taxon>Bacillales</taxon>
        <taxon>Bacillaceae</taxon>
        <taxon>Salimicrobium</taxon>
    </lineage>
</organism>
<dbReference type="AlphaFoldDB" id="A0A1G8W5Q6"/>
<protein>
    <submittedName>
        <fullName evidence="3">Predicted transcriptional regulator with C-terminal CBS domains</fullName>
    </submittedName>
</protein>
<dbReference type="InterPro" id="IPR010982">
    <property type="entry name" value="Lambda_DNA-bd_dom_sf"/>
</dbReference>
<accession>A0A1G8W5Q6</accession>
<dbReference type="PROSITE" id="PS50005">
    <property type="entry name" value="TPR"/>
    <property type="match status" value="1"/>
</dbReference>
<dbReference type="STRING" id="86666.SAMN04490247_3043"/>
<gene>
    <name evidence="3" type="ORF">SAMN04490247_3043</name>
</gene>
<dbReference type="OrthoDB" id="252257at2"/>
<dbReference type="SMART" id="SM00530">
    <property type="entry name" value="HTH_XRE"/>
    <property type="match status" value="1"/>
</dbReference>
<keyword evidence="1" id="KW-0802">TPR repeat</keyword>
<name>A0A1G8W5Q6_9BACI</name>
<dbReference type="Gene3D" id="1.25.40.10">
    <property type="entry name" value="Tetratricopeptide repeat domain"/>
    <property type="match status" value="1"/>
</dbReference>
<dbReference type="Proteomes" id="UP000199225">
    <property type="component" value="Unassembled WGS sequence"/>
</dbReference>
<keyword evidence="4" id="KW-1185">Reference proteome</keyword>
<evidence type="ECO:0000313" key="4">
    <source>
        <dbReference type="Proteomes" id="UP000199225"/>
    </source>
</evidence>
<dbReference type="InterPro" id="IPR019734">
    <property type="entry name" value="TPR_rpt"/>
</dbReference>
<dbReference type="GO" id="GO:0003677">
    <property type="term" value="F:DNA binding"/>
    <property type="evidence" value="ECO:0007669"/>
    <property type="project" value="InterPro"/>
</dbReference>
<dbReference type="RefSeq" id="WP_093194701.1">
    <property type="nucleotide sequence ID" value="NZ_FNEV01000013.1"/>
</dbReference>
<dbReference type="InterPro" id="IPR001387">
    <property type="entry name" value="Cro/C1-type_HTH"/>
</dbReference>
<sequence length="423" mass="49869">MPVGEVIQYRRKEKGLTQASLAIGICSIPYISKLENNALEPKEDILKLLCEKLDLTITDVKGADRYDDTLHLMKKAFISITERRPDPDIEQLIKDISLAVRDVAAPDIQLSYKLLLAQYYLYKRSQTPAYEYLTEVKRHLPLLDKEILAGFFYSKGLYEYLYGSLEQSLHEYRKSREILTDLHLEIAFVNYQLGLVHSNLMHIDDSMFYTRKALDYYNDKLNIPRIVDCNMLIGINYRRLEKYSAAIDQYLRLQELLLHHNDQKYFGKLQHNLGHTYILRGDYEEGIPHVKKALETKAYQPEKINSLYVLSFAYKKCKQTEQALRYIHQGIELSLKENDYAYYYKFLITEAFLEDNVQGNLLQTLEEEALPFYKKQNSSLHNELVLILADLYKKHKRYKKASHYFEMYILQNTTNNHSRGFLY</sequence>
<dbReference type="SUPFAM" id="SSF47413">
    <property type="entry name" value="lambda repressor-like DNA-binding domains"/>
    <property type="match status" value="1"/>
</dbReference>
<dbReference type="EMBL" id="FNEV01000013">
    <property type="protein sequence ID" value="SDJ73694.1"/>
    <property type="molecule type" value="Genomic_DNA"/>
</dbReference>
<evidence type="ECO:0000256" key="1">
    <source>
        <dbReference type="PROSITE-ProRule" id="PRU00339"/>
    </source>
</evidence>
<dbReference type="SMART" id="SM00028">
    <property type="entry name" value="TPR"/>
    <property type="match status" value="6"/>
</dbReference>
<dbReference type="Pfam" id="PF01381">
    <property type="entry name" value="HTH_3"/>
    <property type="match status" value="1"/>
</dbReference>
<dbReference type="CDD" id="cd00093">
    <property type="entry name" value="HTH_XRE"/>
    <property type="match status" value="1"/>
</dbReference>
<proteinExistence type="predicted"/>
<dbReference type="Gene3D" id="1.10.260.40">
    <property type="entry name" value="lambda repressor-like DNA-binding domains"/>
    <property type="match status" value="1"/>
</dbReference>